<comment type="caution">
    <text evidence="2">The sequence shown here is derived from an EMBL/GenBank/DDBJ whole genome shotgun (WGS) entry which is preliminary data.</text>
</comment>
<feature type="domain" description="Cyclophilin-like" evidence="1">
    <location>
        <begin position="22"/>
        <end position="133"/>
    </location>
</feature>
<protein>
    <recommendedName>
        <fullName evidence="1">Cyclophilin-like domain-containing protein</fullName>
    </recommendedName>
</protein>
<dbReference type="InterPro" id="IPR029000">
    <property type="entry name" value="Cyclophilin-like_dom_sf"/>
</dbReference>
<evidence type="ECO:0000313" key="2">
    <source>
        <dbReference type="EMBL" id="HIW10781.1"/>
    </source>
</evidence>
<dbReference type="Proteomes" id="UP000823926">
    <property type="component" value="Unassembled WGS sequence"/>
</dbReference>
<dbReference type="AlphaFoldDB" id="A0A9D1QEX2"/>
<organism evidence="2 3">
    <name type="scientific">Candidatus Rikenella faecigallinarum</name>
    <dbReference type="NCBI Taxonomy" id="2838745"/>
    <lineage>
        <taxon>Bacteria</taxon>
        <taxon>Pseudomonadati</taxon>
        <taxon>Bacteroidota</taxon>
        <taxon>Bacteroidia</taxon>
        <taxon>Bacteroidales</taxon>
        <taxon>Rikenellaceae</taxon>
        <taxon>Rikenella</taxon>
    </lineage>
</organism>
<dbReference type="EMBL" id="DXHL01000021">
    <property type="protein sequence ID" value="HIW10781.1"/>
    <property type="molecule type" value="Genomic_DNA"/>
</dbReference>
<proteinExistence type="predicted"/>
<sequence length="136" mass="15157">MVGRTESLDRQEKTMNEQTVRLTVQGRTLTVTLEQNSSSAALLERLADSDLQIRMDDYGDMEKVGALGFSLPCNDHPTTTRPGDLILYQGNTLTLYYDTNQWNFTLLGRVDGVTSREQMLDLLGDKGAVTVTLSRP</sequence>
<reference evidence="2" key="1">
    <citation type="journal article" date="2021" name="PeerJ">
        <title>Extensive microbial diversity within the chicken gut microbiome revealed by metagenomics and culture.</title>
        <authorList>
            <person name="Gilroy R."/>
            <person name="Ravi A."/>
            <person name="Getino M."/>
            <person name="Pursley I."/>
            <person name="Horton D.L."/>
            <person name="Alikhan N.F."/>
            <person name="Baker D."/>
            <person name="Gharbi K."/>
            <person name="Hall N."/>
            <person name="Watson M."/>
            <person name="Adriaenssens E.M."/>
            <person name="Foster-Nyarko E."/>
            <person name="Jarju S."/>
            <person name="Secka A."/>
            <person name="Antonio M."/>
            <person name="Oren A."/>
            <person name="Chaudhuri R.R."/>
            <person name="La Ragione R."/>
            <person name="Hildebrand F."/>
            <person name="Pallen M.J."/>
        </authorList>
    </citation>
    <scope>NUCLEOTIDE SEQUENCE</scope>
    <source>
        <strain evidence="2">ChiBcec15-1070</strain>
    </source>
</reference>
<dbReference type="SUPFAM" id="SSF50891">
    <property type="entry name" value="Cyclophilin-like"/>
    <property type="match status" value="1"/>
</dbReference>
<accession>A0A9D1QEX2</accession>
<evidence type="ECO:0000259" key="1">
    <source>
        <dbReference type="Pfam" id="PF18050"/>
    </source>
</evidence>
<evidence type="ECO:0000313" key="3">
    <source>
        <dbReference type="Proteomes" id="UP000823926"/>
    </source>
</evidence>
<dbReference type="Pfam" id="PF18050">
    <property type="entry name" value="Cyclophil_like2"/>
    <property type="match status" value="1"/>
</dbReference>
<dbReference type="InterPro" id="IPR041183">
    <property type="entry name" value="Cyclophilin-like"/>
</dbReference>
<gene>
    <name evidence="2" type="ORF">H9888_04675</name>
</gene>
<reference evidence="2" key="2">
    <citation type="submission" date="2021-04" db="EMBL/GenBank/DDBJ databases">
        <authorList>
            <person name="Gilroy R."/>
        </authorList>
    </citation>
    <scope>NUCLEOTIDE SEQUENCE</scope>
    <source>
        <strain evidence="2">ChiBcec15-1070</strain>
    </source>
</reference>
<name>A0A9D1QEX2_9BACT</name>